<reference evidence="1 2" key="1">
    <citation type="submission" date="2016-07" db="EMBL/GenBank/DDBJ databases">
        <title>Revisiting the taxonomy of the Elizabethkingia Genus using Whole-Genome Sequencing, Optical Mapping, and MALDI-TOF, along with proposal of three novel Elizabethkingia species: Elizabethkingia bruuniana sp. nov., Elizabethkingia ursingii sp. nov., and Elizabethkingia occulta sp. nov.</title>
        <authorList>
            <person name="Nicholson A.C."/>
        </authorList>
    </citation>
    <scope>NUCLEOTIDE SEQUENCE [LARGE SCALE GENOMIC DNA]</scope>
    <source>
        <strain evidence="1 2">F3201</strain>
    </source>
</reference>
<organism evidence="1 2">
    <name type="scientific">Elizabethkingia anophelis</name>
    <dbReference type="NCBI Taxonomy" id="1117645"/>
    <lineage>
        <taxon>Bacteria</taxon>
        <taxon>Pseudomonadati</taxon>
        <taxon>Bacteroidota</taxon>
        <taxon>Flavobacteriia</taxon>
        <taxon>Flavobacteriales</taxon>
        <taxon>Weeksellaceae</taxon>
        <taxon>Elizabethkingia</taxon>
    </lineage>
</organism>
<proteinExistence type="predicted"/>
<dbReference type="AlphaFoldDB" id="A0AAU8VHS0"/>
<protein>
    <submittedName>
        <fullName evidence="1">Uncharacterized protein</fullName>
    </submittedName>
</protein>
<dbReference type="EMBL" id="CP016374">
    <property type="protein sequence ID" value="AQX02810.1"/>
    <property type="molecule type" value="Genomic_DNA"/>
</dbReference>
<gene>
    <name evidence="1" type="ORF">BBD32_15755</name>
</gene>
<sequence length="61" mass="7194">MINDLPRIEISRGNSQIGYYLFDATNIDKLIDRKFINKPWGEGKYIIKNKESKNHKLTNQI</sequence>
<dbReference type="Proteomes" id="UP000190848">
    <property type="component" value="Chromosome"/>
</dbReference>
<evidence type="ECO:0000313" key="1">
    <source>
        <dbReference type="EMBL" id="AQX02810.1"/>
    </source>
</evidence>
<accession>A0AAU8VHS0</accession>
<name>A0AAU8VHS0_9FLAO</name>
<evidence type="ECO:0000313" key="2">
    <source>
        <dbReference type="Proteomes" id="UP000190848"/>
    </source>
</evidence>